<evidence type="ECO:0000256" key="1">
    <source>
        <dbReference type="ARBA" id="ARBA00022679"/>
    </source>
</evidence>
<dbReference type="SUPFAM" id="SSF55729">
    <property type="entry name" value="Acyl-CoA N-acyltransferases (Nat)"/>
    <property type="match status" value="1"/>
</dbReference>
<dbReference type="GeneID" id="95377795"/>
<gene>
    <name evidence="4" type="ORF">M5X16_03310</name>
    <name evidence="5" type="ORF">PC41400_23665</name>
</gene>
<keyword evidence="7" id="KW-1185">Reference proteome</keyword>
<evidence type="ECO:0000313" key="6">
    <source>
        <dbReference type="Proteomes" id="UP000288943"/>
    </source>
</evidence>
<dbReference type="Pfam" id="PF00583">
    <property type="entry name" value="Acetyltransf_1"/>
    <property type="match status" value="1"/>
</dbReference>
<dbReference type="PANTHER" id="PTHR43626:SF4">
    <property type="entry name" value="GCN5-RELATED N-ACETYLTRANSFERASE 2, CHLOROPLASTIC"/>
    <property type="match status" value="1"/>
</dbReference>
<dbReference type="EMBL" id="JAMDMJ010000003">
    <property type="protein sequence ID" value="MCY9594801.1"/>
    <property type="molecule type" value="Genomic_DNA"/>
</dbReference>
<name>A0A410X1M3_9BACL</name>
<dbReference type="EMBL" id="CP026520">
    <property type="protein sequence ID" value="QAV20510.1"/>
    <property type="molecule type" value="Genomic_DNA"/>
</dbReference>
<dbReference type="GO" id="GO:0005737">
    <property type="term" value="C:cytoplasm"/>
    <property type="evidence" value="ECO:0007669"/>
    <property type="project" value="TreeGrafter"/>
</dbReference>
<dbReference type="KEGG" id="pchi:PC41400_23665"/>
<dbReference type="Proteomes" id="UP000288943">
    <property type="component" value="Chromosome"/>
</dbReference>
<dbReference type="Proteomes" id="UP001527202">
    <property type="component" value="Unassembled WGS sequence"/>
</dbReference>
<dbReference type="AlphaFoldDB" id="A0A410X1M3"/>
<evidence type="ECO:0000313" key="4">
    <source>
        <dbReference type="EMBL" id="MCY9594801.1"/>
    </source>
</evidence>
<dbReference type="OrthoDB" id="9775804at2"/>
<dbReference type="CDD" id="cd04301">
    <property type="entry name" value="NAT_SF"/>
    <property type="match status" value="1"/>
</dbReference>
<keyword evidence="1 5" id="KW-0808">Transferase</keyword>
<dbReference type="InterPro" id="IPR016181">
    <property type="entry name" value="Acyl_CoA_acyltransferase"/>
</dbReference>
<dbReference type="InterPro" id="IPR000182">
    <property type="entry name" value="GNAT_dom"/>
</dbReference>
<proteinExistence type="predicted"/>
<dbReference type="PROSITE" id="PS51186">
    <property type="entry name" value="GNAT"/>
    <property type="match status" value="1"/>
</dbReference>
<protein>
    <submittedName>
        <fullName evidence="4 5">N-acetyltransferase</fullName>
    </submittedName>
</protein>
<dbReference type="GO" id="GO:0008080">
    <property type="term" value="F:N-acetyltransferase activity"/>
    <property type="evidence" value="ECO:0007669"/>
    <property type="project" value="InterPro"/>
</dbReference>
<evidence type="ECO:0000259" key="3">
    <source>
        <dbReference type="PROSITE" id="PS51186"/>
    </source>
</evidence>
<reference evidence="4 7" key="2">
    <citation type="submission" date="2022-05" db="EMBL/GenBank/DDBJ databases">
        <title>Genome Sequencing of Bee-Associated Microbes.</title>
        <authorList>
            <person name="Dunlap C."/>
        </authorList>
    </citation>
    <scope>NUCLEOTIDE SEQUENCE [LARGE SCALE GENOMIC DNA]</scope>
    <source>
        <strain evidence="4 7">NRRL B-23120</strain>
    </source>
</reference>
<sequence length="137" mass="15717">MNIVYSDEIPSGEAIYDLYEQFGWNEFLKLSARQLHDTMRGSWYVASAYDGGRLIGTGRVVSDGVMTAFLCGLAVHPDYQKKGIGSELMKRLMQRCITRQLHMELFCSDPIVGYYERFGFEVFASGMKYRKEGQCPW</sequence>
<evidence type="ECO:0000313" key="7">
    <source>
        <dbReference type="Proteomes" id="UP001527202"/>
    </source>
</evidence>
<dbReference type="Gene3D" id="3.40.630.30">
    <property type="match status" value="1"/>
</dbReference>
<organism evidence="5 6">
    <name type="scientific">Paenibacillus chitinolyticus</name>
    <dbReference type="NCBI Taxonomy" id="79263"/>
    <lineage>
        <taxon>Bacteria</taxon>
        <taxon>Bacillati</taxon>
        <taxon>Bacillota</taxon>
        <taxon>Bacilli</taxon>
        <taxon>Bacillales</taxon>
        <taxon>Paenibacillaceae</taxon>
        <taxon>Paenibacillus</taxon>
    </lineage>
</organism>
<reference evidence="5 6" key="1">
    <citation type="submission" date="2018-01" db="EMBL/GenBank/DDBJ databases">
        <title>The whole genome sequencing and assembly of Paenibacillus chitinolyticus KCCM 41400 strain.</title>
        <authorList>
            <person name="Kim J.-Y."/>
            <person name="Park M.-K."/>
            <person name="Lee Y.-J."/>
            <person name="Yi H."/>
            <person name="Bahn Y.-S."/>
            <person name="Kim J.F."/>
            <person name="Lee D.-W."/>
        </authorList>
    </citation>
    <scope>NUCLEOTIDE SEQUENCE [LARGE SCALE GENOMIC DNA]</scope>
    <source>
        <strain evidence="5 6">KCCM 41400</strain>
    </source>
</reference>
<dbReference type="InterPro" id="IPR045039">
    <property type="entry name" value="NSI-like"/>
</dbReference>
<evidence type="ECO:0000313" key="5">
    <source>
        <dbReference type="EMBL" id="QAV20510.1"/>
    </source>
</evidence>
<dbReference type="PANTHER" id="PTHR43626">
    <property type="entry name" value="ACYL-COA N-ACYLTRANSFERASE"/>
    <property type="match status" value="1"/>
</dbReference>
<feature type="domain" description="N-acetyltransferase" evidence="3">
    <location>
        <begin position="1"/>
        <end position="137"/>
    </location>
</feature>
<accession>A0A410X1M3</accession>
<dbReference type="RefSeq" id="WP_042230230.1">
    <property type="nucleotide sequence ID" value="NZ_CP026520.1"/>
</dbReference>
<evidence type="ECO:0000256" key="2">
    <source>
        <dbReference type="ARBA" id="ARBA00023315"/>
    </source>
</evidence>
<keyword evidence="2" id="KW-0012">Acyltransferase</keyword>